<dbReference type="EMBL" id="JAHRHJ020000009">
    <property type="protein sequence ID" value="KAH9300563.1"/>
    <property type="molecule type" value="Genomic_DNA"/>
</dbReference>
<keyword evidence="2" id="KW-1185">Reference proteome</keyword>
<reference evidence="1 2" key="1">
    <citation type="journal article" date="2021" name="Nat. Plants">
        <title>The Taxus genome provides insights into paclitaxel biosynthesis.</title>
        <authorList>
            <person name="Xiong X."/>
            <person name="Gou J."/>
            <person name="Liao Q."/>
            <person name="Li Y."/>
            <person name="Zhou Q."/>
            <person name="Bi G."/>
            <person name="Li C."/>
            <person name="Du R."/>
            <person name="Wang X."/>
            <person name="Sun T."/>
            <person name="Guo L."/>
            <person name="Liang H."/>
            <person name="Lu P."/>
            <person name="Wu Y."/>
            <person name="Zhang Z."/>
            <person name="Ro D.K."/>
            <person name="Shang Y."/>
            <person name="Huang S."/>
            <person name="Yan J."/>
        </authorList>
    </citation>
    <scope>NUCLEOTIDE SEQUENCE [LARGE SCALE GENOMIC DNA]</scope>
    <source>
        <strain evidence="1">Ta-2019</strain>
    </source>
</reference>
<name>A0AA38FFN9_TAXCH</name>
<organism evidence="1 2">
    <name type="scientific">Taxus chinensis</name>
    <name type="common">Chinese yew</name>
    <name type="synonym">Taxus wallichiana var. chinensis</name>
    <dbReference type="NCBI Taxonomy" id="29808"/>
    <lineage>
        <taxon>Eukaryota</taxon>
        <taxon>Viridiplantae</taxon>
        <taxon>Streptophyta</taxon>
        <taxon>Embryophyta</taxon>
        <taxon>Tracheophyta</taxon>
        <taxon>Spermatophyta</taxon>
        <taxon>Pinopsida</taxon>
        <taxon>Pinidae</taxon>
        <taxon>Conifers II</taxon>
        <taxon>Cupressales</taxon>
        <taxon>Taxaceae</taxon>
        <taxon>Taxus</taxon>
    </lineage>
</organism>
<dbReference type="GO" id="GO:0009507">
    <property type="term" value="C:chloroplast"/>
    <property type="evidence" value="ECO:0007669"/>
    <property type="project" value="TreeGrafter"/>
</dbReference>
<sequence>MKLYFSQVPIYARALDVDHLLELKRAGATDAILENAETSLQLGSKLLRGFGAMSDDVSFLSRLMRESMELQAQEAFERKDEKERAVMKPLQ</sequence>
<dbReference type="PANTHER" id="PTHR46157:SF4">
    <property type="entry name" value="K(+) EFFLUX ANTIPORTER 3, CHLOROPLASTIC"/>
    <property type="match status" value="1"/>
</dbReference>
<comment type="caution">
    <text evidence="1">The sequence shown here is derived from an EMBL/GenBank/DDBJ whole genome shotgun (WGS) entry which is preliminary data.</text>
</comment>
<dbReference type="AlphaFoldDB" id="A0AA38FFN9"/>
<proteinExistence type="predicted"/>
<dbReference type="PANTHER" id="PTHR46157">
    <property type="entry name" value="K(+) EFFLUX ANTIPORTER 3, CHLOROPLASTIC"/>
    <property type="match status" value="1"/>
</dbReference>
<protein>
    <submittedName>
        <fullName evidence="1">Uncharacterized protein</fullName>
    </submittedName>
</protein>
<evidence type="ECO:0000313" key="2">
    <source>
        <dbReference type="Proteomes" id="UP000824469"/>
    </source>
</evidence>
<dbReference type="GO" id="GO:0016020">
    <property type="term" value="C:membrane"/>
    <property type="evidence" value="ECO:0007669"/>
    <property type="project" value="TreeGrafter"/>
</dbReference>
<evidence type="ECO:0000313" key="1">
    <source>
        <dbReference type="EMBL" id="KAH9300563.1"/>
    </source>
</evidence>
<gene>
    <name evidence="1" type="ORF">KI387_012146</name>
</gene>
<accession>A0AA38FFN9</accession>
<feature type="non-terminal residue" evidence="1">
    <location>
        <position position="91"/>
    </location>
</feature>
<dbReference type="Proteomes" id="UP000824469">
    <property type="component" value="Unassembled WGS sequence"/>
</dbReference>
<dbReference type="Gene3D" id="3.40.50.720">
    <property type="entry name" value="NAD(P)-binding Rossmann-like Domain"/>
    <property type="match status" value="1"/>
</dbReference>